<comment type="caution">
    <text evidence="3">The sequence shown here is derived from an EMBL/GenBank/DDBJ whole genome shotgun (WGS) entry which is preliminary data.</text>
</comment>
<dbReference type="EMBL" id="JACHXK010000010">
    <property type="protein sequence ID" value="MBB3112098.1"/>
    <property type="molecule type" value="Genomic_DNA"/>
</dbReference>
<protein>
    <submittedName>
        <fullName evidence="3">TPP-dependent indolepyruvate ferredoxin oxidoreductase alpha subunit</fullName>
    </submittedName>
</protein>
<feature type="compositionally biased region" description="Low complexity" evidence="1">
    <location>
        <begin position="165"/>
        <end position="174"/>
    </location>
</feature>
<gene>
    <name evidence="3" type="ORF">FHS18_004176</name>
</gene>
<reference evidence="3 4" key="1">
    <citation type="submission" date="2020-08" db="EMBL/GenBank/DDBJ databases">
        <title>Genomic Encyclopedia of Type Strains, Phase III (KMG-III): the genomes of soil and plant-associated and newly described type strains.</title>
        <authorList>
            <person name="Whitman W."/>
        </authorList>
    </citation>
    <scope>NUCLEOTIDE SEQUENCE [LARGE SCALE GENOMIC DNA]</scope>
    <source>
        <strain evidence="3 4">CECT 5862</strain>
    </source>
</reference>
<proteinExistence type="predicted"/>
<feature type="region of interest" description="Disordered" evidence="1">
    <location>
        <begin position="28"/>
        <end position="50"/>
    </location>
</feature>
<keyword evidence="2" id="KW-0732">Signal</keyword>
<evidence type="ECO:0000313" key="4">
    <source>
        <dbReference type="Proteomes" id="UP000570361"/>
    </source>
</evidence>
<accession>A0A7W5B0C6</accession>
<dbReference type="Proteomes" id="UP000570361">
    <property type="component" value="Unassembled WGS sequence"/>
</dbReference>
<evidence type="ECO:0000256" key="1">
    <source>
        <dbReference type="SAM" id="MobiDB-lite"/>
    </source>
</evidence>
<dbReference type="AlphaFoldDB" id="A0A7W5B0C6"/>
<sequence>MTNWKKACIAAAAAACLLAGTPAFAMAPDNTAAQPQTDRQPAAQEHEDFKDARKDWKAMRHDHAERRSQRLKEAAQYFGIKTEGKTDEQLRDELKKAREADPAKWNKFKAELKAKRLVRLQDEAKRLGIATEGKDAKALHEAIREKKKADCEKKKADGTSSATQAEVAPAPSSSAERRALPN</sequence>
<feature type="compositionally biased region" description="Basic and acidic residues" evidence="1">
    <location>
        <begin position="129"/>
        <end position="157"/>
    </location>
</feature>
<feature type="signal peptide" evidence="2">
    <location>
        <begin position="1"/>
        <end position="25"/>
    </location>
</feature>
<dbReference type="RefSeq" id="WP_183602036.1">
    <property type="nucleotide sequence ID" value="NZ_JACHXK010000010.1"/>
</dbReference>
<organism evidence="3 4">
    <name type="scientific">Paenibacillus phyllosphaerae</name>
    <dbReference type="NCBI Taxonomy" id="274593"/>
    <lineage>
        <taxon>Bacteria</taxon>
        <taxon>Bacillati</taxon>
        <taxon>Bacillota</taxon>
        <taxon>Bacilli</taxon>
        <taxon>Bacillales</taxon>
        <taxon>Paenibacillaceae</taxon>
        <taxon>Paenibacillus</taxon>
    </lineage>
</organism>
<name>A0A7W5B0C6_9BACL</name>
<evidence type="ECO:0000313" key="3">
    <source>
        <dbReference type="EMBL" id="MBB3112098.1"/>
    </source>
</evidence>
<keyword evidence="3" id="KW-0670">Pyruvate</keyword>
<keyword evidence="4" id="KW-1185">Reference proteome</keyword>
<feature type="region of interest" description="Disordered" evidence="1">
    <location>
        <begin position="129"/>
        <end position="182"/>
    </location>
</feature>
<feature type="chain" id="PRO_5031094814" evidence="2">
    <location>
        <begin position="26"/>
        <end position="182"/>
    </location>
</feature>
<evidence type="ECO:0000256" key="2">
    <source>
        <dbReference type="SAM" id="SignalP"/>
    </source>
</evidence>